<dbReference type="Gene3D" id="2.50.20.10">
    <property type="entry name" value="Lipoprotein localisation LolA/LolB/LppX"/>
    <property type="match status" value="1"/>
</dbReference>
<dbReference type="InterPro" id="IPR033399">
    <property type="entry name" value="TP_0789-like"/>
</dbReference>
<organism evidence="2">
    <name type="scientific">marine sediment metagenome</name>
    <dbReference type="NCBI Taxonomy" id="412755"/>
    <lineage>
        <taxon>unclassified sequences</taxon>
        <taxon>metagenomes</taxon>
        <taxon>ecological metagenomes</taxon>
    </lineage>
</organism>
<proteinExistence type="predicted"/>
<accession>X1RC03</accession>
<comment type="caution">
    <text evidence="2">The sequence shown here is derived from an EMBL/GenBank/DDBJ whole genome shotgun (WGS) entry which is preliminary data.</text>
</comment>
<dbReference type="AlphaFoldDB" id="X1RC03"/>
<evidence type="ECO:0000259" key="1">
    <source>
        <dbReference type="Pfam" id="PF17131"/>
    </source>
</evidence>
<dbReference type="CDD" id="cd16329">
    <property type="entry name" value="LolA_like"/>
    <property type="match status" value="1"/>
</dbReference>
<gene>
    <name evidence="2" type="ORF">S12H4_01968</name>
</gene>
<evidence type="ECO:0000313" key="2">
    <source>
        <dbReference type="EMBL" id="GAI64526.1"/>
    </source>
</evidence>
<dbReference type="EMBL" id="BARW01000439">
    <property type="protein sequence ID" value="GAI64526.1"/>
    <property type="molecule type" value="Genomic_DNA"/>
</dbReference>
<name>X1RC03_9ZZZZ</name>
<dbReference type="Pfam" id="PF17131">
    <property type="entry name" value="LolA_like"/>
    <property type="match status" value="1"/>
</dbReference>
<sequence length="141" mass="16405">MKIRKYFFAMITVCLFFLSFMTYAGSETTLTVDEIMDKMEEAAPDFTTQKTISEMILIDEEGNEEVREIIMFSQEGEDEKSSTLVRFLSPKSVKGVTLLNIDDGEKIYLYMPAYGKARRIAETKREFRSFIVIRYKNNCII</sequence>
<feature type="domain" description="Uncharacterized protein TP-0789" evidence="1">
    <location>
        <begin position="80"/>
        <end position="124"/>
    </location>
</feature>
<protein>
    <recommendedName>
        <fullName evidence="1">Uncharacterized protein TP-0789 domain-containing protein</fullName>
    </recommendedName>
</protein>
<reference evidence="2" key="1">
    <citation type="journal article" date="2014" name="Front. Microbiol.">
        <title>High frequency of phylogenetically diverse reductive dehalogenase-homologous genes in deep subseafloor sedimentary metagenomes.</title>
        <authorList>
            <person name="Kawai M."/>
            <person name="Futagami T."/>
            <person name="Toyoda A."/>
            <person name="Takaki Y."/>
            <person name="Nishi S."/>
            <person name="Hori S."/>
            <person name="Arai W."/>
            <person name="Tsubouchi T."/>
            <person name="Morono Y."/>
            <person name="Uchiyama I."/>
            <person name="Ito T."/>
            <person name="Fujiyama A."/>
            <person name="Inagaki F."/>
            <person name="Takami H."/>
        </authorList>
    </citation>
    <scope>NUCLEOTIDE SEQUENCE</scope>
    <source>
        <strain evidence="2">Expedition CK06-06</strain>
    </source>
</reference>